<dbReference type="SUPFAM" id="SSF56519">
    <property type="entry name" value="Penicillin binding protein dimerisation domain"/>
    <property type="match status" value="1"/>
</dbReference>
<dbReference type="Gene3D" id="3.40.710.10">
    <property type="entry name" value="DD-peptidase/beta-lactamase superfamily"/>
    <property type="match status" value="1"/>
</dbReference>
<keyword evidence="3" id="KW-1133">Transmembrane helix</keyword>
<sequence length="565" mass="61931">MWKSKIFTSSDRLKLTVIFIILIVAAVASRLFFIQIISHQAYLDLAKKQQGFSRILEPKRGDIYYKNKNGELAKAATTKVGSLLYLNTKLLKESENTFNKLNAVTSIDRDLFNKIVKKINDPYEILKHRISREEADKIAVLNLPGVGLDEERWRDYPAGALGSHILGFISALSADESATGKYGAEKYYDGILKGAPGKISGDSDPKGILIALSEASQVNPTEGQDLVLTIEPIVQRAAEEELKKLKEKWRATAGGILIIDPKTGAIKALAGSPDFDPNKYQTENNLGVFLNPYVEKIFEMGSVFKPLTMSAALDQGVLTPDTAYVDMGQIKIGDRIIKNFDGKAHGTRTMTQVLEESLNTGAVFAMQSVGEEKLKEYFHKFGLADKTGVDLPGELRGDLSNLESGREVEFATASFGQGVAVTPLGFAMALSALANGGHLMKPFIKDGTAPQIVRDVIKPQTSETITKMLVDVVDMSLAGGKLKMPRMSIAAKTGTAQVANIGGKGYSDQFLHSFFGYFPAYDPKFLILIFLEKPQGVKYASQSITDTFKALVEFLINYYTIPPDR</sequence>
<evidence type="ECO:0000313" key="6">
    <source>
        <dbReference type="EMBL" id="KKT63307.1"/>
    </source>
</evidence>
<dbReference type="SUPFAM" id="SSF56601">
    <property type="entry name" value="beta-lactamase/transpeptidase-like"/>
    <property type="match status" value="1"/>
</dbReference>
<name>A0A0G1L3Y2_9BACT</name>
<accession>A0A0G1L3Y2</accession>
<evidence type="ECO:0000256" key="3">
    <source>
        <dbReference type="SAM" id="Phobius"/>
    </source>
</evidence>
<comment type="caution">
    <text evidence="6">The sequence shown here is derived from an EMBL/GenBank/DDBJ whole genome shotgun (WGS) entry which is preliminary data.</text>
</comment>
<dbReference type="Proteomes" id="UP000033945">
    <property type="component" value="Unassembled WGS sequence"/>
</dbReference>
<organism evidence="6 7">
    <name type="scientific">Candidatus Giovannonibacteria bacterium GW2011_GWA2_44_26</name>
    <dbReference type="NCBI Taxonomy" id="1618648"/>
    <lineage>
        <taxon>Bacteria</taxon>
        <taxon>Candidatus Giovannoniibacteriota</taxon>
    </lineage>
</organism>
<dbReference type="GO" id="GO:0005886">
    <property type="term" value="C:plasma membrane"/>
    <property type="evidence" value="ECO:0007669"/>
    <property type="project" value="TreeGrafter"/>
</dbReference>
<dbReference type="Gene3D" id="3.30.450.330">
    <property type="match status" value="1"/>
</dbReference>
<feature type="transmembrane region" description="Helical" evidence="3">
    <location>
        <begin position="12"/>
        <end position="33"/>
    </location>
</feature>
<evidence type="ECO:0000256" key="2">
    <source>
        <dbReference type="ARBA" id="ARBA00023136"/>
    </source>
</evidence>
<dbReference type="InterPro" id="IPR012338">
    <property type="entry name" value="Beta-lactam/transpept-like"/>
</dbReference>
<protein>
    <submittedName>
        <fullName evidence="6">Peptidoglycan glycosyltransferase</fullName>
    </submittedName>
</protein>
<dbReference type="GO" id="GO:0008658">
    <property type="term" value="F:penicillin binding"/>
    <property type="evidence" value="ECO:0007669"/>
    <property type="project" value="InterPro"/>
</dbReference>
<dbReference type="Pfam" id="PF00905">
    <property type="entry name" value="Transpeptidase"/>
    <property type="match status" value="1"/>
</dbReference>
<evidence type="ECO:0000259" key="4">
    <source>
        <dbReference type="Pfam" id="PF00905"/>
    </source>
</evidence>
<feature type="domain" description="Penicillin-binding protein transpeptidase" evidence="4">
    <location>
        <begin position="254"/>
        <end position="550"/>
    </location>
</feature>
<evidence type="ECO:0000313" key="7">
    <source>
        <dbReference type="Proteomes" id="UP000033945"/>
    </source>
</evidence>
<evidence type="ECO:0000259" key="5">
    <source>
        <dbReference type="Pfam" id="PF03717"/>
    </source>
</evidence>
<reference evidence="6 7" key="1">
    <citation type="journal article" date="2015" name="Nature">
        <title>rRNA introns, odd ribosomes, and small enigmatic genomes across a large radiation of phyla.</title>
        <authorList>
            <person name="Brown C.T."/>
            <person name="Hug L.A."/>
            <person name="Thomas B.C."/>
            <person name="Sharon I."/>
            <person name="Castelle C.J."/>
            <person name="Singh A."/>
            <person name="Wilkins M.J."/>
            <person name="Williams K.H."/>
            <person name="Banfield J.F."/>
        </authorList>
    </citation>
    <scope>NUCLEOTIDE SEQUENCE [LARGE SCALE GENOMIC DNA]</scope>
</reference>
<dbReference type="InterPro" id="IPR036138">
    <property type="entry name" value="PBP_dimer_sf"/>
</dbReference>
<keyword evidence="3" id="KW-0812">Transmembrane</keyword>
<dbReference type="GO" id="GO:0071555">
    <property type="term" value="P:cell wall organization"/>
    <property type="evidence" value="ECO:0007669"/>
    <property type="project" value="TreeGrafter"/>
</dbReference>
<proteinExistence type="predicted"/>
<dbReference type="Gene3D" id="3.90.1310.10">
    <property type="entry name" value="Penicillin-binding protein 2a (Domain 2)"/>
    <property type="match status" value="1"/>
</dbReference>
<feature type="domain" description="Penicillin-binding protein dimerisation" evidence="5">
    <location>
        <begin position="57"/>
        <end position="207"/>
    </location>
</feature>
<dbReference type="InterPro" id="IPR005311">
    <property type="entry name" value="PBP_dimer"/>
</dbReference>
<dbReference type="InterPro" id="IPR050515">
    <property type="entry name" value="Beta-lactam/transpept"/>
</dbReference>
<dbReference type="PANTHER" id="PTHR30627:SF1">
    <property type="entry name" value="PEPTIDOGLYCAN D,D-TRANSPEPTIDASE FTSI"/>
    <property type="match status" value="1"/>
</dbReference>
<dbReference type="PANTHER" id="PTHR30627">
    <property type="entry name" value="PEPTIDOGLYCAN D,D-TRANSPEPTIDASE"/>
    <property type="match status" value="1"/>
</dbReference>
<keyword evidence="6" id="KW-0808">Transferase</keyword>
<keyword evidence="2 3" id="KW-0472">Membrane</keyword>
<evidence type="ECO:0000256" key="1">
    <source>
        <dbReference type="ARBA" id="ARBA00004370"/>
    </source>
</evidence>
<dbReference type="InterPro" id="IPR001460">
    <property type="entry name" value="PCN-bd_Tpept"/>
</dbReference>
<gene>
    <name evidence="6" type="ORF">UW55_C0005G0022</name>
</gene>
<dbReference type="GO" id="GO:0016740">
    <property type="term" value="F:transferase activity"/>
    <property type="evidence" value="ECO:0007669"/>
    <property type="project" value="UniProtKB-KW"/>
</dbReference>
<dbReference type="AlphaFoldDB" id="A0A0G1L3Y2"/>
<comment type="subcellular location">
    <subcellularLocation>
        <location evidence="1">Membrane</location>
    </subcellularLocation>
</comment>
<dbReference type="Pfam" id="PF03717">
    <property type="entry name" value="PBP_dimer"/>
    <property type="match status" value="1"/>
</dbReference>
<dbReference type="EMBL" id="LCIT01000005">
    <property type="protein sequence ID" value="KKT63307.1"/>
    <property type="molecule type" value="Genomic_DNA"/>
</dbReference>